<feature type="transmembrane region" description="Helical" evidence="6">
    <location>
        <begin position="128"/>
        <end position="148"/>
    </location>
</feature>
<dbReference type="InterPro" id="IPR050189">
    <property type="entry name" value="MFS_Efflux_Transporters"/>
</dbReference>
<sequence>MDTRIYWLAATVFLAGIDENICIGILPSIAANLHVSLASAGQLTTIFSCVFALTAFGLSMRFARFERKRLLLIALGVFACSNLLASLSPGYALLFAARVAMAASCATVILLATRLATELAPPRLHGRAIGIVFMGISGSLVLGVPVGMTIADWAGWRAVFVAIGLAVVPLGCYLAYRLPVAPPHAAIAWRTYRSQLAHPETLCAQFVSIAMIGGHFTLFAYLSPYLQTWLAPRPAELTLLYVAFGVAGVTGAWLGGWLSDRAGASRALRLCPAAFLLAMAALPLSGHALALFVPAMMIWGCLSWSISPIVQNYLIRSAPAAADANVGINVSAMHLGVALGSGFGGLLVERGALLATPWAGSGLVALALCFAWRSTRMPAPQHARASIKAEAADA</sequence>
<gene>
    <name evidence="8" type="ORF">SAMN05192543_1011058</name>
</gene>
<keyword evidence="3 6" id="KW-0812">Transmembrane</keyword>
<dbReference type="SUPFAM" id="SSF103473">
    <property type="entry name" value="MFS general substrate transporter"/>
    <property type="match status" value="1"/>
</dbReference>
<dbReference type="Gene3D" id="1.20.1250.20">
    <property type="entry name" value="MFS general substrate transporter like domains"/>
    <property type="match status" value="1"/>
</dbReference>
<dbReference type="Pfam" id="PF07690">
    <property type="entry name" value="MFS_1"/>
    <property type="match status" value="1"/>
</dbReference>
<dbReference type="Proteomes" id="UP000199548">
    <property type="component" value="Unassembled WGS sequence"/>
</dbReference>
<evidence type="ECO:0000313" key="9">
    <source>
        <dbReference type="Proteomes" id="UP000199548"/>
    </source>
</evidence>
<keyword evidence="9" id="KW-1185">Reference proteome</keyword>
<dbReference type="GO" id="GO:0022857">
    <property type="term" value="F:transmembrane transporter activity"/>
    <property type="evidence" value="ECO:0007669"/>
    <property type="project" value="InterPro"/>
</dbReference>
<evidence type="ECO:0000256" key="5">
    <source>
        <dbReference type="ARBA" id="ARBA00023136"/>
    </source>
</evidence>
<feature type="transmembrane region" description="Helical" evidence="6">
    <location>
        <begin position="7"/>
        <end position="31"/>
    </location>
</feature>
<evidence type="ECO:0000313" key="8">
    <source>
        <dbReference type="EMBL" id="SFI01832.1"/>
    </source>
</evidence>
<feature type="domain" description="Major facilitator superfamily (MFS) profile" evidence="7">
    <location>
        <begin position="4"/>
        <end position="394"/>
    </location>
</feature>
<feature type="transmembrane region" description="Helical" evidence="6">
    <location>
        <begin position="270"/>
        <end position="290"/>
    </location>
</feature>
<evidence type="ECO:0000256" key="6">
    <source>
        <dbReference type="SAM" id="Phobius"/>
    </source>
</evidence>
<keyword evidence="4 6" id="KW-1133">Transmembrane helix</keyword>
<organism evidence="8 9">
    <name type="scientific">Paraburkholderia megapolitana</name>
    <dbReference type="NCBI Taxonomy" id="420953"/>
    <lineage>
        <taxon>Bacteria</taxon>
        <taxon>Pseudomonadati</taxon>
        <taxon>Pseudomonadota</taxon>
        <taxon>Betaproteobacteria</taxon>
        <taxon>Burkholderiales</taxon>
        <taxon>Burkholderiaceae</taxon>
        <taxon>Paraburkholderia</taxon>
    </lineage>
</organism>
<dbReference type="InterPro" id="IPR011701">
    <property type="entry name" value="MFS"/>
</dbReference>
<dbReference type="AlphaFoldDB" id="A0A1I3ESB0"/>
<evidence type="ECO:0000256" key="4">
    <source>
        <dbReference type="ARBA" id="ARBA00022989"/>
    </source>
</evidence>
<dbReference type="PANTHER" id="PTHR43124">
    <property type="entry name" value="PURINE EFFLUX PUMP PBUE"/>
    <property type="match status" value="1"/>
</dbReference>
<evidence type="ECO:0000256" key="2">
    <source>
        <dbReference type="ARBA" id="ARBA00022475"/>
    </source>
</evidence>
<keyword evidence="2" id="KW-1003">Cell membrane</keyword>
<feature type="transmembrane region" description="Helical" evidence="6">
    <location>
        <begin position="154"/>
        <end position="176"/>
    </location>
</feature>
<feature type="transmembrane region" description="Helical" evidence="6">
    <location>
        <begin position="202"/>
        <end position="226"/>
    </location>
</feature>
<proteinExistence type="predicted"/>
<dbReference type="EMBL" id="FOQU01000001">
    <property type="protein sequence ID" value="SFI01832.1"/>
    <property type="molecule type" value="Genomic_DNA"/>
</dbReference>
<dbReference type="GO" id="GO:0005886">
    <property type="term" value="C:plasma membrane"/>
    <property type="evidence" value="ECO:0007669"/>
    <property type="project" value="UniProtKB-SubCell"/>
</dbReference>
<dbReference type="PANTHER" id="PTHR43124:SF10">
    <property type="entry name" value="PURINE EFFLUX PUMP PBUE"/>
    <property type="match status" value="1"/>
</dbReference>
<dbReference type="CDD" id="cd17324">
    <property type="entry name" value="MFS_NepI_like"/>
    <property type="match status" value="1"/>
</dbReference>
<dbReference type="InterPro" id="IPR020846">
    <property type="entry name" value="MFS_dom"/>
</dbReference>
<dbReference type="RefSeq" id="WP_091008367.1">
    <property type="nucleotide sequence ID" value="NZ_FOQU01000001.1"/>
</dbReference>
<evidence type="ECO:0000256" key="3">
    <source>
        <dbReference type="ARBA" id="ARBA00022692"/>
    </source>
</evidence>
<feature type="transmembrane region" description="Helical" evidence="6">
    <location>
        <begin position="296"/>
        <end position="314"/>
    </location>
</feature>
<protein>
    <submittedName>
        <fullName evidence="8">MFS transporter, DHA1 family, purine base/nucleoside efflux pump</fullName>
    </submittedName>
</protein>
<evidence type="ECO:0000256" key="1">
    <source>
        <dbReference type="ARBA" id="ARBA00004651"/>
    </source>
</evidence>
<accession>A0A1I3ESB0</accession>
<feature type="transmembrane region" description="Helical" evidence="6">
    <location>
        <begin position="70"/>
        <end position="87"/>
    </location>
</feature>
<dbReference type="InterPro" id="IPR036259">
    <property type="entry name" value="MFS_trans_sf"/>
</dbReference>
<dbReference type="PROSITE" id="PS50850">
    <property type="entry name" value="MFS"/>
    <property type="match status" value="1"/>
</dbReference>
<name>A0A1I3ESB0_9BURK</name>
<feature type="transmembrane region" description="Helical" evidence="6">
    <location>
        <begin position="93"/>
        <end position="116"/>
    </location>
</feature>
<keyword evidence="5 6" id="KW-0472">Membrane</keyword>
<feature type="transmembrane region" description="Helical" evidence="6">
    <location>
        <begin position="326"/>
        <end position="348"/>
    </location>
</feature>
<feature type="transmembrane region" description="Helical" evidence="6">
    <location>
        <begin position="37"/>
        <end position="58"/>
    </location>
</feature>
<reference evidence="8 9" key="1">
    <citation type="submission" date="2016-10" db="EMBL/GenBank/DDBJ databases">
        <authorList>
            <person name="de Groot N.N."/>
        </authorList>
    </citation>
    <scope>NUCLEOTIDE SEQUENCE [LARGE SCALE GENOMIC DNA]</scope>
    <source>
        <strain evidence="8 9">LMG 23650</strain>
    </source>
</reference>
<feature type="transmembrane region" description="Helical" evidence="6">
    <location>
        <begin position="238"/>
        <end position="258"/>
    </location>
</feature>
<feature type="transmembrane region" description="Helical" evidence="6">
    <location>
        <begin position="354"/>
        <end position="372"/>
    </location>
</feature>
<comment type="subcellular location">
    <subcellularLocation>
        <location evidence="1">Cell membrane</location>
        <topology evidence="1">Multi-pass membrane protein</topology>
    </subcellularLocation>
</comment>
<evidence type="ECO:0000259" key="7">
    <source>
        <dbReference type="PROSITE" id="PS50850"/>
    </source>
</evidence>